<accession>A0A6A6XRD4</accession>
<feature type="region of interest" description="Disordered" evidence="1">
    <location>
        <begin position="90"/>
        <end position="123"/>
    </location>
</feature>
<feature type="region of interest" description="Disordered" evidence="1">
    <location>
        <begin position="320"/>
        <end position="374"/>
    </location>
</feature>
<organism evidence="2 3">
    <name type="scientific">Melanomma pulvis-pyrius CBS 109.77</name>
    <dbReference type="NCBI Taxonomy" id="1314802"/>
    <lineage>
        <taxon>Eukaryota</taxon>
        <taxon>Fungi</taxon>
        <taxon>Dikarya</taxon>
        <taxon>Ascomycota</taxon>
        <taxon>Pezizomycotina</taxon>
        <taxon>Dothideomycetes</taxon>
        <taxon>Pleosporomycetidae</taxon>
        <taxon>Pleosporales</taxon>
        <taxon>Melanommataceae</taxon>
        <taxon>Melanomma</taxon>
    </lineage>
</organism>
<name>A0A6A6XRD4_9PLEO</name>
<evidence type="ECO:0000313" key="3">
    <source>
        <dbReference type="Proteomes" id="UP000799757"/>
    </source>
</evidence>
<feature type="region of interest" description="Disordered" evidence="1">
    <location>
        <begin position="462"/>
        <end position="481"/>
    </location>
</feature>
<sequence>MDFHVNFKPHEVVQLAKEIYDEVIADVHLSLFIYWICESKDHYEQAKKHIRELALDQGYVVDRVKNQSLRRLLVETRHLRPKYESDYLSDLDRVARDTPSPSSSDNREHGPKRSASLLSSSTWPKLPGSRLLSRVRSKGFLRDRQPSAPIHGAAPLSFNSGSSSLIESNDTPRSATLTSSLSSPSSSRDFPPNTPDRPAPLNIKSHSSSATPITASMRSVSAPIRTTQLARYVSSSSSTKISTAPRRVHSLSLARLTENSTENTAVESISSDCTADHSSELSIAAAVEDDIRAIFRRGSAASDQSVYMLLTDEVAGTETSCSSSQDMYLSDESHHEAEKSDEAYDTEEYESGPLNNDVFGSPSQYNPISEDDAPTTDTTICPVGRNSAAQIQYSLPSPRSRPHPLSFIPGPVPTLSERRAGVYSRRAAHVPSPTASNFHRALPLRSYEMEAFLDPTFCVQSQVSPRRSNSTTTSPSREGRAVQIEGLSEMTRRIGPSNLRPRATSVSARPVSQTSLAPSQAPTLADAPASSTPSNPLGAAYKSITSAYILELLQKTRARGAQLPSVRNRSLSLYDIAWREVNEDLIVAIYGRKDVELSQIEVDFVDRIAKEMKEGAGSISGNEWIGQLFTQE</sequence>
<feature type="compositionally biased region" description="Polar residues" evidence="1">
    <location>
        <begin position="504"/>
        <end position="522"/>
    </location>
</feature>
<evidence type="ECO:0000313" key="2">
    <source>
        <dbReference type="EMBL" id="KAF2798980.1"/>
    </source>
</evidence>
<feature type="compositionally biased region" description="Basic and acidic residues" evidence="1">
    <location>
        <begin position="331"/>
        <end position="342"/>
    </location>
</feature>
<feature type="compositionally biased region" description="Polar residues" evidence="1">
    <location>
        <begin position="157"/>
        <end position="171"/>
    </location>
</feature>
<feature type="region of interest" description="Disordered" evidence="1">
    <location>
        <begin position="494"/>
        <end position="535"/>
    </location>
</feature>
<reference evidence="2" key="1">
    <citation type="journal article" date="2020" name="Stud. Mycol.">
        <title>101 Dothideomycetes genomes: a test case for predicting lifestyles and emergence of pathogens.</title>
        <authorList>
            <person name="Haridas S."/>
            <person name="Albert R."/>
            <person name="Binder M."/>
            <person name="Bloem J."/>
            <person name="Labutti K."/>
            <person name="Salamov A."/>
            <person name="Andreopoulos B."/>
            <person name="Baker S."/>
            <person name="Barry K."/>
            <person name="Bills G."/>
            <person name="Bluhm B."/>
            <person name="Cannon C."/>
            <person name="Castanera R."/>
            <person name="Culley D."/>
            <person name="Daum C."/>
            <person name="Ezra D."/>
            <person name="Gonzalez J."/>
            <person name="Henrissat B."/>
            <person name="Kuo A."/>
            <person name="Liang C."/>
            <person name="Lipzen A."/>
            <person name="Lutzoni F."/>
            <person name="Magnuson J."/>
            <person name="Mondo S."/>
            <person name="Nolan M."/>
            <person name="Ohm R."/>
            <person name="Pangilinan J."/>
            <person name="Park H.-J."/>
            <person name="Ramirez L."/>
            <person name="Alfaro M."/>
            <person name="Sun H."/>
            <person name="Tritt A."/>
            <person name="Yoshinaga Y."/>
            <person name="Zwiers L.-H."/>
            <person name="Turgeon B."/>
            <person name="Goodwin S."/>
            <person name="Spatafora J."/>
            <person name="Crous P."/>
            <person name="Grigoriev I."/>
        </authorList>
    </citation>
    <scope>NUCLEOTIDE SEQUENCE</scope>
    <source>
        <strain evidence="2">CBS 109.77</strain>
    </source>
</reference>
<dbReference type="EMBL" id="MU001773">
    <property type="protein sequence ID" value="KAF2798980.1"/>
    <property type="molecule type" value="Genomic_DNA"/>
</dbReference>
<dbReference type="AlphaFoldDB" id="A0A6A6XRD4"/>
<protein>
    <submittedName>
        <fullName evidence="2">Uncharacterized protein</fullName>
    </submittedName>
</protein>
<gene>
    <name evidence="2" type="ORF">K505DRAFT_357062</name>
</gene>
<evidence type="ECO:0000256" key="1">
    <source>
        <dbReference type="SAM" id="MobiDB-lite"/>
    </source>
</evidence>
<dbReference type="OrthoDB" id="3678410at2759"/>
<feature type="compositionally biased region" description="Low complexity" evidence="1">
    <location>
        <begin position="464"/>
        <end position="476"/>
    </location>
</feature>
<feature type="region of interest" description="Disordered" evidence="1">
    <location>
        <begin position="143"/>
        <end position="217"/>
    </location>
</feature>
<dbReference type="Proteomes" id="UP000799757">
    <property type="component" value="Unassembled WGS sequence"/>
</dbReference>
<feature type="compositionally biased region" description="Polar residues" evidence="1">
    <location>
        <begin position="204"/>
        <end position="217"/>
    </location>
</feature>
<keyword evidence="3" id="KW-1185">Reference proteome</keyword>
<feature type="compositionally biased region" description="Low complexity" evidence="1">
    <location>
        <begin position="172"/>
        <end position="188"/>
    </location>
</feature>
<proteinExistence type="predicted"/>